<dbReference type="Gene3D" id="1.20.58.220">
    <property type="entry name" value="Phosphate transport system protein phou homolog 2, domain 2"/>
    <property type="match status" value="1"/>
</dbReference>
<dbReference type="InterPro" id="IPR028366">
    <property type="entry name" value="PhoU"/>
</dbReference>
<dbReference type="AlphaFoldDB" id="J2ZBV3"/>
<dbReference type="EMBL" id="ALJD01000009">
    <property type="protein sequence ID" value="EJN58155.1"/>
    <property type="molecule type" value="Genomic_DNA"/>
</dbReference>
<dbReference type="InterPro" id="IPR007159">
    <property type="entry name" value="SpoVT-AbrB_dom"/>
</dbReference>
<evidence type="ECO:0008006" key="5">
    <source>
        <dbReference type="Google" id="ProtNLM"/>
    </source>
</evidence>
<dbReference type="SUPFAM" id="SSF109755">
    <property type="entry name" value="PhoU-like"/>
    <property type="match status" value="1"/>
</dbReference>
<dbReference type="RefSeq" id="WP_009732961.1">
    <property type="nucleotide sequence ID" value="NZ_ALJD01000009.1"/>
</dbReference>
<evidence type="ECO:0000259" key="1">
    <source>
        <dbReference type="Pfam" id="PF01895"/>
    </source>
</evidence>
<dbReference type="PANTHER" id="PTHR42930:SF6">
    <property type="entry name" value="PHOSPHATE REGULATORY PROTEIN-LIKE PROTEIN"/>
    <property type="match status" value="1"/>
</dbReference>
<dbReference type="GO" id="GO:0030643">
    <property type="term" value="P:intracellular phosphate ion homeostasis"/>
    <property type="evidence" value="ECO:0007669"/>
    <property type="project" value="InterPro"/>
</dbReference>
<protein>
    <recommendedName>
        <fullName evidence="5">Phosphate uptake regulator PhoU</fullName>
    </recommendedName>
</protein>
<dbReference type="Pfam" id="PF04014">
    <property type="entry name" value="MazE_antitoxin"/>
    <property type="match status" value="1"/>
</dbReference>
<evidence type="ECO:0000313" key="3">
    <source>
        <dbReference type="EMBL" id="EJN58155.1"/>
    </source>
</evidence>
<dbReference type="Proteomes" id="UP000007813">
    <property type="component" value="Unassembled WGS sequence"/>
</dbReference>
<reference evidence="3 4" key="1">
    <citation type="journal article" date="2012" name="J. Bacteriol.">
        <title>Draft Genome Sequence of the Extremely Halophilic Archaeon Halogranum salarium B-1T.</title>
        <authorList>
            <person name="Kim K.K."/>
            <person name="Lee K.C."/>
            <person name="Lee J.S."/>
        </authorList>
    </citation>
    <scope>NUCLEOTIDE SEQUENCE [LARGE SCALE GENOMIC DNA]</scope>
    <source>
        <strain evidence="3 4">B-1</strain>
    </source>
</reference>
<dbReference type="PANTHER" id="PTHR42930">
    <property type="entry name" value="PHOSPHATE-SPECIFIC TRANSPORT SYSTEM ACCESSORY PROTEIN PHOU"/>
    <property type="match status" value="1"/>
</dbReference>
<feature type="domain" description="SpoVT-AbrB" evidence="2">
    <location>
        <begin position="7"/>
        <end position="46"/>
    </location>
</feature>
<dbReference type="GO" id="GO:0003677">
    <property type="term" value="F:DNA binding"/>
    <property type="evidence" value="ECO:0007669"/>
    <property type="project" value="InterPro"/>
</dbReference>
<gene>
    <name evidence="3" type="ORF">HSB1_35720</name>
</gene>
<dbReference type="Pfam" id="PF01895">
    <property type="entry name" value="PhoU"/>
    <property type="match status" value="1"/>
</dbReference>
<dbReference type="GO" id="GO:0045936">
    <property type="term" value="P:negative regulation of phosphate metabolic process"/>
    <property type="evidence" value="ECO:0007669"/>
    <property type="project" value="InterPro"/>
</dbReference>
<dbReference type="eggNOG" id="arCOG00318">
    <property type="taxonomic scope" value="Archaea"/>
</dbReference>
<dbReference type="InterPro" id="IPR026022">
    <property type="entry name" value="PhoU_dom"/>
</dbReference>
<dbReference type="InterPro" id="IPR038078">
    <property type="entry name" value="PhoU-like_sf"/>
</dbReference>
<evidence type="ECO:0000313" key="4">
    <source>
        <dbReference type="Proteomes" id="UP000007813"/>
    </source>
</evidence>
<evidence type="ECO:0000259" key="2">
    <source>
        <dbReference type="Pfam" id="PF04014"/>
    </source>
</evidence>
<dbReference type="OrthoDB" id="40991at2157"/>
<feature type="domain" description="PhoU" evidence="1">
    <location>
        <begin position="138"/>
        <end position="225"/>
    </location>
</feature>
<name>J2ZBV3_9EURY</name>
<proteinExistence type="predicted"/>
<sequence>MERRKVQQTGSSTYTISLPKQWASRHGIEPGMSLALCPVEDGSLVIGANQTADGGTRTVDLTGKSAADVRRTVERCYAFGFDHVRFVADDLTTEQRRAITTAANSRTGLQVVDETDSVVTVDCLLDTTEMSLDRSVVQLQYVALSMQTDATTALTTGDDELAAHVIDRQRDVERRAAVVERYFERALTDHEVLNALGLTRPRLFDYRVAATRLGRVATEAATVANVARRLDSAPDEWLASTTALARRTRSHVEDAVAVLLDGVDGVDSGQASVLEATGTDLRDQLAVFDRTLYEQGGSDAAEFGRLVESLRQIVDHGDAIAARAGAAALRQPTPVKK</sequence>
<organism evidence="3 4">
    <name type="scientific">Halogranum salarium B-1</name>
    <dbReference type="NCBI Taxonomy" id="1210908"/>
    <lineage>
        <taxon>Archaea</taxon>
        <taxon>Methanobacteriati</taxon>
        <taxon>Methanobacteriota</taxon>
        <taxon>Stenosarchaea group</taxon>
        <taxon>Halobacteria</taxon>
        <taxon>Halobacteriales</taxon>
        <taxon>Haloferacaceae</taxon>
    </lineage>
</organism>
<comment type="caution">
    <text evidence="3">The sequence shown here is derived from an EMBL/GenBank/DDBJ whole genome shotgun (WGS) entry which is preliminary data.</text>
</comment>
<accession>J2ZBV3</accession>